<dbReference type="InterPro" id="IPR016155">
    <property type="entry name" value="Mopterin_synth/thiamin_S_b"/>
</dbReference>
<dbReference type="OrthoDB" id="9801945at2"/>
<dbReference type="InterPro" id="IPR003749">
    <property type="entry name" value="ThiS/MoaD-like"/>
</dbReference>
<dbReference type="EMBL" id="SNYL01000008">
    <property type="protein sequence ID" value="TDQ43139.1"/>
    <property type="molecule type" value="Genomic_DNA"/>
</dbReference>
<accession>A0A4R6UDH6</accession>
<dbReference type="SUPFAM" id="SSF54285">
    <property type="entry name" value="MoaD/ThiS"/>
    <property type="match status" value="1"/>
</dbReference>
<dbReference type="Proteomes" id="UP000295510">
    <property type="component" value="Unassembled WGS sequence"/>
</dbReference>
<evidence type="ECO:0000313" key="2">
    <source>
        <dbReference type="Proteomes" id="UP000295510"/>
    </source>
</evidence>
<comment type="caution">
    <text evidence="1">The sequence shown here is derived from an EMBL/GenBank/DDBJ whole genome shotgun (WGS) entry which is preliminary data.</text>
</comment>
<name>A0A4R6UDH6_9BURK</name>
<keyword evidence="2" id="KW-1185">Reference proteome</keyword>
<dbReference type="Gene3D" id="3.10.20.30">
    <property type="match status" value="1"/>
</dbReference>
<gene>
    <name evidence="1" type="ORF">DFR43_10882</name>
</gene>
<protein>
    <submittedName>
        <fullName evidence="1">Molybdopterin synthase subunit MoaD</fullName>
    </submittedName>
</protein>
<dbReference type="AlphaFoldDB" id="A0A4R6UDH6"/>
<dbReference type="RefSeq" id="WP_133597510.1">
    <property type="nucleotide sequence ID" value="NZ_SNYL01000008.1"/>
</dbReference>
<dbReference type="CDD" id="cd00754">
    <property type="entry name" value="Ubl_MoaD"/>
    <property type="match status" value="1"/>
</dbReference>
<evidence type="ECO:0000313" key="1">
    <source>
        <dbReference type="EMBL" id="TDQ43139.1"/>
    </source>
</evidence>
<dbReference type="InterPro" id="IPR012675">
    <property type="entry name" value="Beta-grasp_dom_sf"/>
</dbReference>
<proteinExistence type="predicted"/>
<sequence>MTITIQVRFFAALREAVGASVLTLQTRAGTVGALRDELIGRGSPWAEALARGKSLRASVDHAMADDATPLRAGAEVAFFPPVTGG</sequence>
<organism evidence="1 2">
    <name type="scientific">Tepidicella xavieri</name>
    <dbReference type="NCBI Taxonomy" id="360241"/>
    <lineage>
        <taxon>Bacteria</taxon>
        <taxon>Pseudomonadati</taxon>
        <taxon>Pseudomonadota</taxon>
        <taxon>Betaproteobacteria</taxon>
        <taxon>Burkholderiales</taxon>
        <taxon>Tepidicella</taxon>
    </lineage>
</organism>
<dbReference type="Pfam" id="PF02597">
    <property type="entry name" value="ThiS"/>
    <property type="match status" value="1"/>
</dbReference>
<reference evidence="1 2" key="1">
    <citation type="submission" date="2019-03" db="EMBL/GenBank/DDBJ databases">
        <title>Genomic Encyclopedia of Type Strains, Phase IV (KMG-IV): sequencing the most valuable type-strain genomes for metagenomic binning, comparative biology and taxonomic classification.</title>
        <authorList>
            <person name="Goeker M."/>
        </authorList>
    </citation>
    <scope>NUCLEOTIDE SEQUENCE [LARGE SCALE GENOMIC DNA]</scope>
    <source>
        <strain evidence="1 2">DSM 19605</strain>
    </source>
</reference>